<dbReference type="Pfam" id="PF12928">
    <property type="entry name" value="tRNA_int_end_N2"/>
    <property type="match status" value="1"/>
</dbReference>
<sequence>MDDNPLRQQEEAADPDTRSTVRETQAQRKLKELDAQIHAQLSAPHKPISKKQQSTGEWVEDRGMVRVCSTKGSYLQTMGVTEKGQVYLQPEEVMVLQERGLLQLSGMKGGSHRGESTSGPSYHLLLSSGLSLAYFQVYGLLRRLGFVVYRQSQLLSGRRASKKKDQSDQMASFRVKETAGLFGYLGKMTRRGIWLLSRPLCILFTWMVPATLGPSLHVWKPKGTFSKRDPGPPSFSLSIHSTISYVTGVS</sequence>
<feature type="domain" description="tRNA-splicing endonuclease subunit Sen54 N-terminal" evidence="4">
    <location>
        <begin position="39"/>
        <end position="104"/>
    </location>
</feature>
<accession>A0A4P9Y8I3</accession>
<evidence type="ECO:0000259" key="4">
    <source>
        <dbReference type="Pfam" id="PF12928"/>
    </source>
</evidence>
<evidence type="ECO:0000256" key="2">
    <source>
        <dbReference type="ARBA" id="ARBA00022694"/>
    </source>
</evidence>
<organism evidence="5 6">
    <name type="scientific">Piptocephalis cylindrospora</name>
    <dbReference type="NCBI Taxonomy" id="1907219"/>
    <lineage>
        <taxon>Eukaryota</taxon>
        <taxon>Fungi</taxon>
        <taxon>Fungi incertae sedis</taxon>
        <taxon>Zoopagomycota</taxon>
        <taxon>Zoopagomycotina</taxon>
        <taxon>Zoopagomycetes</taxon>
        <taxon>Zoopagales</taxon>
        <taxon>Piptocephalidaceae</taxon>
        <taxon>Piptocephalis</taxon>
    </lineage>
</organism>
<proteinExistence type="inferred from homology"/>
<dbReference type="InterPro" id="IPR024336">
    <property type="entry name" value="tRNA_splic_suSen54_N"/>
</dbReference>
<dbReference type="InterPro" id="IPR024337">
    <property type="entry name" value="tRNA_splic_suSen54"/>
</dbReference>
<evidence type="ECO:0000256" key="3">
    <source>
        <dbReference type="SAM" id="MobiDB-lite"/>
    </source>
</evidence>
<name>A0A4P9Y8I3_9FUNG</name>
<feature type="region of interest" description="Disordered" evidence="3">
    <location>
        <begin position="1"/>
        <end position="27"/>
    </location>
</feature>
<protein>
    <recommendedName>
        <fullName evidence="4">tRNA-splicing endonuclease subunit Sen54 N-terminal domain-containing protein</fullName>
    </recommendedName>
</protein>
<evidence type="ECO:0000313" key="5">
    <source>
        <dbReference type="EMBL" id="RKP15408.1"/>
    </source>
</evidence>
<dbReference type="OrthoDB" id="408683at2759"/>
<dbReference type="GO" id="GO:0000214">
    <property type="term" value="C:tRNA-intron endonuclease complex"/>
    <property type="evidence" value="ECO:0007669"/>
    <property type="project" value="TreeGrafter"/>
</dbReference>
<comment type="similarity">
    <text evidence="1">Belongs to the SEN54 family.</text>
</comment>
<keyword evidence="2" id="KW-0819">tRNA processing</keyword>
<dbReference type="EMBL" id="KZ987734">
    <property type="protein sequence ID" value="RKP15408.1"/>
    <property type="molecule type" value="Genomic_DNA"/>
</dbReference>
<evidence type="ECO:0000256" key="1">
    <source>
        <dbReference type="ARBA" id="ARBA00005736"/>
    </source>
</evidence>
<dbReference type="AlphaFoldDB" id="A0A4P9Y8I3"/>
<dbReference type="PANTHER" id="PTHR21027:SF1">
    <property type="entry name" value="TRNA-SPLICING ENDONUCLEASE SUBUNIT SEN54"/>
    <property type="match status" value="1"/>
</dbReference>
<keyword evidence="6" id="KW-1185">Reference proteome</keyword>
<evidence type="ECO:0000313" key="6">
    <source>
        <dbReference type="Proteomes" id="UP000267251"/>
    </source>
</evidence>
<dbReference type="Proteomes" id="UP000267251">
    <property type="component" value="Unassembled WGS sequence"/>
</dbReference>
<dbReference type="GO" id="GO:0000379">
    <property type="term" value="P:tRNA-type intron splice site recognition and cleavage"/>
    <property type="evidence" value="ECO:0007669"/>
    <property type="project" value="TreeGrafter"/>
</dbReference>
<reference evidence="6" key="1">
    <citation type="journal article" date="2018" name="Nat. Microbiol.">
        <title>Leveraging single-cell genomics to expand the fungal tree of life.</title>
        <authorList>
            <person name="Ahrendt S.R."/>
            <person name="Quandt C.A."/>
            <person name="Ciobanu D."/>
            <person name="Clum A."/>
            <person name="Salamov A."/>
            <person name="Andreopoulos B."/>
            <person name="Cheng J.F."/>
            <person name="Woyke T."/>
            <person name="Pelin A."/>
            <person name="Henrissat B."/>
            <person name="Reynolds N.K."/>
            <person name="Benny G.L."/>
            <person name="Smith M.E."/>
            <person name="James T.Y."/>
            <person name="Grigoriev I.V."/>
        </authorList>
    </citation>
    <scope>NUCLEOTIDE SEQUENCE [LARGE SCALE GENOMIC DNA]</scope>
</reference>
<gene>
    <name evidence="5" type="ORF">BJ684DRAFT_18262</name>
</gene>
<dbReference type="PANTHER" id="PTHR21027">
    <property type="entry name" value="TRNA-SPLICING ENDONUCLEASE SUBUNIT SEN54"/>
    <property type="match status" value="1"/>
</dbReference>